<protein>
    <submittedName>
        <fullName evidence="1">Uncharacterized protein</fullName>
    </submittedName>
</protein>
<proteinExistence type="predicted"/>
<evidence type="ECO:0000313" key="2">
    <source>
        <dbReference type="Proteomes" id="UP001054945"/>
    </source>
</evidence>
<gene>
    <name evidence="1" type="ORF">CEXT_84191</name>
</gene>
<keyword evidence="2" id="KW-1185">Reference proteome</keyword>
<dbReference type="EMBL" id="BPLR01001580">
    <property type="protein sequence ID" value="GIZ03277.1"/>
    <property type="molecule type" value="Genomic_DNA"/>
</dbReference>
<dbReference type="Proteomes" id="UP001054945">
    <property type="component" value="Unassembled WGS sequence"/>
</dbReference>
<organism evidence="1 2">
    <name type="scientific">Caerostris extrusa</name>
    <name type="common">Bark spider</name>
    <name type="synonym">Caerostris bankana</name>
    <dbReference type="NCBI Taxonomy" id="172846"/>
    <lineage>
        <taxon>Eukaryota</taxon>
        <taxon>Metazoa</taxon>
        <taxon>Ecdysozoa</taxon>
        <taxon>Arthropoda</taxon>
        <taxon>Chelicerata</taxon>
        <taxon>Arachnida</taxon>
        <taxon>Araneae</taxon>
        <taxon>Araneomorphae</taxon>
        <taxon>Entelegynae</taxon>
        <taxon>Araneoidea</taxon>
        <taxon>Araneidae</taxon>
        <taxon>Caerostris</taxon>
    </lineage>
</organism>
<reference evidence="1 2" key="1">
    <citation type="submission" date="2021-06" db="EMBL/GenBank/DDBJ databases">
        <title>Caerostris extrusa draft genome.</title>
        <authorList>
            <person name="Kono N."/>
            <person name="Arakawa K."/>
        </authorList>
    </citation>
    <scope>NUCLEOTIDE SEQUENCE [LARGE SCALE GENOMIC DNA]</scope>
</reference>
<sequence length="105" mass="12188">MVTIQKMQEREVIIEFFLVVRNPLECRTILSDRKASERNSIGQRGAMTLLILSNDTWKETHTPRGVRHSENAVDQFRAVSHRHYSITFIKISLQIISLKFLSAFS</sequence>
<dbReference type="AlphaFoldDB" id="A0AAV4YAT7"/>
<evidence type="ECO:0000313" key="1">
    <source>
        <dbReference type="EMBL" id="GIZ03277.1"/>
    </source>
</evidence>
<name>A0AAV4YAT7_CAEEX</name>
<comment type="caution">
    <text evidence="1">The sequence shown here is derived from an EMBL/GenBank/DDBJ whole genome shotgun (WGS) entry which is preliminary data.</text>
</comment>
<accession>A0AAV4YAT7</accession>